<dbReference type="RefSeq" id="XP_067717442.1">
    <property type="nucleotide sequence ID" value="XM_067861341.1"/>
</dbReference>
<dbReference type="Proteomes" id="UP001497744">
    <property type="component" value="Unassembled WGS sequence"/>
</dbReference>
<comment type="caution">
    <text evidence="2">The sequence shown here is derived from an EMBL/GenBank/DDBJ whole genome shotgun (WGS) entry which is preliminary data.</text>
</comment>
<keyword evidence="3" id="KW-1185">Reference proteome</keyword>
<feature type="region of interest" description="Disordered" evidence="1">
    <location>
        <begin position="1"/>
        <end position="67"/>
    </location>
</feature>
<dbReference type="EMBL" id="BPLF01000004">
    <property type="protein sequence ID" value="GIX65373.1"/>
    <property type="molecule type" value="Genomic_DNA"/>
</dbReference>
<dbReference type="GeneID" id="94196854"/>
<dbReference type="Pfam" id="PF08576">
    <property type="entry name" value="DUF1764"/>
    <property type="match status" value="1"/>
</dbReference>
<gene>
    <name evidence="2" type="ORF">BcabD6B2_48080</name>
</gene>
<evidence type="ECO:0000313" key="2">
    <source>
        <dbReference type="EMBL" id="GIX65373.1"/>
    </source>
</evidence>
<dbReference type="PANTHER" id="PTHR34066:SF1">
    <property type="entry name" value="DUF1764 FAMILY PROTEIN"/>
    <property type="match status" value="1"/>
</dbReference>
<dbReference type="AlphaFoldDB" id="A0AAV4M061"/>
<name>A0AAV4M061_BABCB</name>
<proteinExistence type="predicted"/>
<evidence type="ECO:0000256" key="1">
    <source>
        <dbReference type="SAM" id="MobiDB-lite"/>
    </source>
</evidence>
<dbReference type="PANTHER" id="PTHR34066">
    <property type="entry name" value="GROWTH FACTOR 2"/>
    <property type="match status" value="1"/>
</dbReference>
<sequence>MAKKPARESNSTAKKTKKPGNRSLSEYNTEKDKLNTLFKSIRGKSTASVSAPKPKKAQKDASKNPPLFALPAKAKEDYTQVPVSGTVRKRTEDNLPVYTVEELNIGKGGGTELCPFDCHCCY</sequence>
<reference evidence="2 3" key="1">
    <citation type="submission" date="2021-06" db="EMBL/GenBank/DDBJ databases">
        <title>Genome sequence of Babesia caballi.</title>
        <authorList>
            <person name="Yamagishi J."/>
            <person name="Kidaka T."/>
            <person name="Ochi A."/>
        </authorList>
    </citation>
    <scope>NUCLEOTIDE SEQUENCE [LARGE SCALE GENOMIC DNA]</scope>
    <source>
        <strain evidence="2">USDA-D6B2</strain>
    </source>
</reference>
<accession>A0AAV4M061</accession>
<protein>
    <submittedName>
        <fullName evidence="2">Uncharacterized protein</fullName>
    </submittedName>
</protein>
<evidence type="ECO:0000313" key="3">
    <source>
        <dbReference type="Proteomes" id="UP001497744"/>
    </source>
</evidence>
<organism evidence="2 3">
    <name type="scientific">Babesia caballi</name>
    <dbReference type="NCBI Taxonomy" id="5871"/>
    <lineage>
        <taxon>Eukaryota</taxon>
        <taxon>Sar</taxon>
        <taxon>Alveolata</taxon>
        <taxon>Apicomplexa</taxon>
        <taxon>Aconoidasida</taxon>
        <taxon>Piroplasmida</taxon>
        <taxon>Babesiidae</taxon>
        <taxon>Babesia</taxon>
    </lineage>
</organism>
<dbReference type="InterPro" id="IPR013885">
    <property type="entry name" value="DUF1764_euk"/>
</dbReference>